<sequence length="167" mass="18699">MLWFPPSEESSPHAVELMRRTVEREQREERPSFSTCCLWSLQESQVHRGVINQTCCSEGAAGVSGSSGSRLPLQSVSAGVSLVSHWCLTGVCSWSPSPPRQRWQSEVENWSSTDKPSPRLHLWSEGRDHVIPNPSWSYSNTLGHMCPVTGWIPAQRPEEKFVPSPTD</sequence>
<reference evidence="1" key="1">
    <citation type="submission" date="2020-03" db="EMBL/GenBank/DDBJ databases">
        <authorList>
            <person name="Weist P."/>
        </authorList>
    </citation>
    <scope>NUCLEOTIDE SEQUENCE</scope>
</reference>
<keyword evidence="2" id="KW-1185">Reference proteome</keyword>
<organism evidence="1 2">
    <name type="scientific">Pleuronectes platessa</name>
    <name type="common">European plaice</name>
    <dbReference type="NCBI Taxonomy" id="8262"/>
    <lineage>
        <taxon>Eukaryota</taxon>
        <taxon>Metazoa</taxon>
        <taxon>Chordata</taxon>
        <taxon>Craniata</taxon>
        <taxon>Vertebrata</taxon>
        <taxon>Euteleostomi</taxon>
        <taxon>Actinopterygii</taxon>
        <taxon>Neopterygii</taxon>
        <taxon>Teleostei</taxon>
        <taxon>Neoteleostei</taxon>
        <taxon>Acanthomorphata</taxon>
        <taxon>Carangaria</taxon>
        <taxon>Pleuronectiformes</taxon>
        <taxon>Pleuronectoidei</taxon>
        <taxon>Pleuronectidae</taxon>
        <taxon>Pleuronectes</taxon>
    </lineage>
</organism>
<dbReference type="AlphaFoldDB" id="A0A9N7VT83"/>
<proteinExistence type="predicted"/>
<protein>
    <submittedName>
        <fullName evidence="1">Uncharacterized protein</fullName>
    </submittedName>
</protein>
<comment type="caution">
    <text evidence="1">The sequence shown here is derived from an EMBL/GenBank/DDBJ whole genome shotgun (WGS) entry which is preliminary data.</text>
</comment>
<evidence type="ECO:0000313" key="2">
    <source>
        <dbReference type="Proteomes" id="UP001153269"/>
    </source>
</evidence>
<dbReference type="Proteomes" id="UP001153269">
    <property type="component" value="Unassembled WGS sequence"/>
</dbReference>
<accession>A0A9N7VT83</accession>
<dbReference type="EMBL" id="CADEAL010004297">
    <property type="protein sequence ID" value="CAB1456409.1"/>
    <property type="molecule type" value="Genomic_DNA"/>
</dbReference>
<evidence type="ECO:0000313" key="1">
    <source>
        <dbReference type="EMBL" id="CAB1456409.1"/>
    </source>
</evidence>
<name>A0A9N7VT83_PLEPL</name>
<gene>
    <name evidence="1" type="ORF">PLEPLA_LOCUS44193</name>
</gene>